<feature type="non-terminal residue" evidence="2">
    <location>
        <position position="270"/>
    </location>
</feature>
<accession>X1BQ10</accession>
<evidence type="ECO:0000313" key="2">
    <source>
        <dbReference type="EMBL" id="GAG86158.1"/>
    </source>
</evidence>
<dbReference type="EMBL" id="BART01019436">
    <property type="protein sequence ID" value="GAG86158.1"/>
    <property type="molecule type" value="Genomic_DNA"/>
</dbReference>
<protein>
    <submittedName>
        <fullName evidence="2">Uncharacterized protein</fullName>
    </submittedName>
</protein>
<dbReference type="AlphaFoldDB" id="X1BQ10"/>
<proteinExistence type="predicted"/>
<feature type="coiled-coil region" evidence="1">
    <location>
        <begin position="10"/>
        <end position="44"/>
    </location>
</feature>
<reference evidence="2" key="1">
    <citation type="journal article" date="2014" name="Front. Microbiol.">
        <title>High frequency of phylogenetically diverse reductive dehalogenase-homologous genes in deep subseafloor sedimentary metagenomes.</title>
        <authorList>
            <person name="Kawai M."/>
            <person name="Futagami T."/>
            <person name="Toyoda A."/>
            <person name="Takaki Y."/>
            <person name="Nishi S."/>
            <person name="Hori S."/>
            <person name="Arai W."/>
            <person name="Tsubouchi T."/>
            <person name="Morono Y."/>
            <person name="Uchiyama I."/>
            <person name="Ito T."/>
            <person name="Fujiyama A."/>
            <person name="Inagaki F."/>
            <person name="Takami H."/>
        </authorList>
    </citation>
    <scope>NUCLEOTIDE SEQUENCE</scope>
    <source>
        <strain evidence="2">Expedition CK06-06</strain>
    </source>
</reference>
<keyword evidence="1" id="KW-0175">Coiled coil</keyword>
<feature type="coiled-coil region" evidence="1">
    <location>
        <begin position="127"/>
        <end position="154"/>
    </location>
</feature>
<organism evidence="2">
    <name type="scientific">marine sediment metagenome</name>
    <dbReference type="NCBI Taxonomy" id="412755"/>
    <lineage>
        <taxon>unclassified sequences</taxon>
        <taxon>metagenomes</taxon>
        <taxon>ecological metagenomes</taxon>
    </lineage>
</organism>
<comment type="caution">
    <text evidence="2">The sequence shown here is derived from an EMBL/GenBank/DDBJ whole genome shotgun (WGS) entry which is preliminary data.</text>
</comment>
<sequence>MKLKDVNPKYEKLNDDYQKLKNTLNEDENRIITLKNELKEKVEENKDALFEEYDFTELSTLKPSHEIEPEIKVITDELSKLMENMDDAFNKEKPDDLSGITKKTVEIKDLLKKNEEEIIIKKETNQIINIVDKLRNLEILIKELESRLNIFLIEINLKCSFQLIISDDNKNFSIQITYLHLTKKEQVNFESLTTPEKVFFIVSLYISVQLILDFKNITFSNLFVPSKYNKRGSIYRTIKKILPIFESKENLKTFNLIFILSNLEMKESIE</sequence>
<name>X1BQ10_9ZZZZ</name>
<gene>
    <name evidence="2" type="ORF">S01H4_36376</name>
</gene>
<evidence type="ECO:0000256" key="1">
    <source>
        <dbReference type="SAM" id="Coils"/>
    </source>
</evidence>